<feature type="domain" description="EamA" evidence="7">
    <location>
        <begin position="18"/>
        <end position="146"/>
    </location>
</feature>
<dbReference type="SUPFAM" id="SSF103481">
    <property type="entry name" value="Multidrug resistance efflux transporter EmrE"/>
    <property type="match status" value="2"/>
</dbReference>
<dbReference type="PANTHER" id="PTHR32322:SF2">
    <property type="entry name" value="EAMA DOMAIN-CONTAINING PROTEIN"/>
    <property type="match status" value="1"/>
</dbReference>
<dbReference type="InterPro" id="IPR050638">
    <property type="entry name" value="AA-Vitamin_Transporters"/>
</dbReference>
<feature type="transmembrane region" description="Helical" evidence="6">
    <location>
        <begin position="101"/>
        <end position="123"/>
    </location>
</feature>
<comment type="similarity">
    <text evidence="2">Belongs to the EamA transporter family.</text>
</comment>
<accession>A0A1C3JZH2</accession>
<keyword evidence="5 6" id="KW-0472">Membrane</keyword>
<evidence type="ECO:0000256" key="3">
    <source>
        <dbReference type="ARBA" id="ARBA00022692"/>
    </source>
</evidence>
<keyword evidence="3 6" id="KW-0812">Transmembrane</keyword>
<feature type="transmembrane region" description="Helical" evidence="6">
    <location>
        <begin position="276"/>
        <end position="293"/>
    </location>
</feature>
<dbReference type="KEGG" id="odi:ODI_R2650"/>
<keyword evidence="10" id="KW-1185">Reference proteome</keyword>
<dbReference type="InterPro" id="IPR037185">
    <property type="entry name" value="EmrE-like"/>
</dbReference>
<evidence type="ECO:0000256" key="4">
    <source>
        <dbReference type="ARBA" id="ARBA00022989"/>
    </source>
</evidence>
<dbReference type="Pfam" id="PF00892">
    <property type="entry name" value="EamA"/>
    <property type="match status" value="2"/>
</dbReference>
<feature type="transmembrane region" description="Helical" evidence="6">
    <location>
        <begin position="188"/>
        <end position="207"/>
    </location>
</feature>
<evidence type="ECO:0000259" key="7">
    <source>
        <dbReference type="Pfam" id="PF00892"/>
    </source>
</evidence>
<feature type="transmembrane region" description="Helical" evidence="6">
    <location>
        <begin position="41"/>
        <end position="61"/>
    </location>
</feature>
<feature type="transmembrane region" description="Helical" evidence="6">
    <location>
        <begin position="12"/>
        <end position="35"/>
    </location>
</feature>
<organism evidence="8 10">
    <name type="scientific">Orrella dioscoreae</name>
    <dbReference type="NCBI Taxonomy" id="1851544"/>
    <lineage>
        <taxon>Bacteria</taxon>
        <taxon>Pseudomonadati</taxon>
        <taxon>Pseudomonadota</taxon>
        <taxon>Betaproteobacteria</taxon>
        <taxon>Burkholderiales</taxon>
        <taxon>Alcaligenaceae</taxon>
        <taxon>Orrella</taxon>
    </lineage>
</organism>
<dbReference type="PANTHER" id="PTHR32322">
    <property type="entry name" value="INNER MEMBRANE TRANSPORTER"/>
    <property type="match status" value="1"/>
</dbReference>
<feature type="transmembrane region" description="Helical" evidence="6">
    <location>
        <begin position="253"/>
        <end position="270"/>
    </location>
</feature>
<evidence type="ECO:0000256" key="2">
    <source>
        <dbReference type="ARBA" id="ARBA00007362"/>
    </source>
</evidence>
<dbReference type="EMBL" id="LT907988">
    <property type="protein sequence ID" value="SOE50337.1"/>
    <property type="molecule type" value="Genomic_DNA"/>
</dbReference>
<dbReference type="AlphaFoldDB" id="A0A1C3JZH2"/>
<sequence length="312" mass="33184">MQATPTTAAPRWLAAAPVLFLLLWSSGFVFLKLGLAYSDPLTFLALRYACVIGLLILPFLWLRPALPATPREWGNLAVTGLLLQAGYFSFVYLSLKSGLSSGGIALVTSQQPILVALLAPVLVGERVGRRRWIGLLLGVAGACIVLLSKSADEMGATTGGIVFAILALAVITASTLWEKRHGKDTHPLTANLVQYGVGLAVTLPLALALEPMHVEWTGALFSSLLFLVVGNSIVAISLLLAMIRHGEASRVSALFFMVPPVTAVIAWIVLGETIPPLGWAGMALAAWGIRMVMGQSGETRRRRVAGRPGDSR</sequence>
<dbReference type="GO" id="GO:0016020">
    <property type="term" value="C:membrane"/>
    <property type="evidence" value="ECO:0007669"/>
    <property type="project" value="UniProtKB-SubCell"/>
</dbReference>
<dbReference type="EMBL" id="FLRC01000011">
    <property type="protein sequence ID" value="SBT24653.1"/>
    <property type="molecule type" value="Genomic_DNA"/>
</dbReference>
<dbReference type="OrthoDB" id="9809509at2"/>
<reference evidence="8 10" key="1">
    <citation type="submission" date="2016-06" db="EMBL/GenBank/DDBJ databases">
        <authorList>
            <person name="Kjaerup R.B."/>
            <person name="Dalgaard T.S."/>
            <person name="Juul-Madsen H.R."/>
        </authorList>
    </citation>
    <scope>NUCLEOTIDE SEQUENCE [LARGE SCALE GENOMIC DNA]</scope>
    <source>
        <strain evidence="8">Orrdi1</strain>
    </source>
</reference>
<feature type="transmembrane region" description="Helical" evidence="6">
    <location>
        <begin position="73"/>
        <end position="95"/>
    </location>
</feature>
<evidence type="ECO:0000313" key="9">
    <source>
        <dbReference type="EMBL" id="SOE50337.1"/>
    </source>
</evidence>
<feature type="transmembrane region" description="Helical" evidence="6">
    <location>
        <begin position="219"/>
        <end position="241"/>
    </location>
</feature>
<evidence type="ECO:0000313" key="8">
    <source>
        <dbReference type="EMBL" id="SBT24653.1"/>
    </source>
</evidence>
<dbReference type="STRING" id="1851544.ODI_02723"/>
<feature type="domain" description="EamA" evidence="7">
    <location>
        <begin position="160"/>
        <end position="293"/>
    </location>
</feature>
<name>A0A1C3JZH2_9BURK</name>
<evidence type="ECO:0000256" key="1">
    <source>
        <dbReference type="ARBA" id="ARBA00004141"/>
    </source>
</evidence>
<evidence type="ECO:0000256" key="5">
    <source>
        <dbReference type="ARBA" id="ARBA00023136"/>
    </source>
</evidence>
<evidence type="ECO:0000313" key="10">
    <source>
        <dbReference type="Proteomes" id="UP000078558"/>
    </source>
</evidence>
<feature type="transmembrane region" description="Helical" evidence="6">
    <location>
        <begin position="132"/>
        <end position="148"/>
    </location>
</feature>
<dbReference type="RefSeq" id="WP_067751165.1">
    <property type="nucleotide sequence ID" value="NZ_LT907988.1"/>
</dbReference>
<feature type="transmembrane region" description="Helical" evidence="6">
    <location>
        <begin position="154"/>
        <end position="176"/>
    </location>
</feature>
<evidence type="ECO:0000256" key="6">
    <source>
        <dbReference type="SAM" id="Phobius"/>
    </source>
</evidence>
<keyword evidence="4 6" id="KW-1133">Transmembrane helix</keyword>
<dbReference type="InterPro" id="IPR000620">
    <property type="entry name" value="EamA_dom"/>
</dbReference>
<reference evidence="9 10" key="2">
    <citation type="submission" date="2017-08" db="EMBL/GenBank/DDBJ databases">
        <authorList>
            <person name="de Groot N.N."/>
        </authorList>
    </citation>
    <scope>NUCLEOTIDE SEQUENCE [LARGE SCALE GENOMIC DNA]</scope>
    <source>
        <strain evidence="9">Orrdi1</strain>
    </source>
</reference>
<proteinExistence type="inferred from homology"/>
<comment type="subcellular location">
    <subcellularLocation>
        <location evidence="1">Membrane</location>
        <topology evidence="1">Multi-pass membrane protein</topology>
    </subcellularLocation>
</comment>
<dbReference type="Proteomes" id="UP000078558">
    <property type="component" value="Chromosome I"/>
</dbReference>
<gene>
    <name evidence="8" type="ORF">ODI_02723</name>
    <name evidence="9" type="ORF">ODI_R2650</name>
</gene>
<protein>
    <submittedName>
        <fullName evidence="8">Permease of the drug/metabolite transporter (DMT) superfamily</fullName>
    </submittedName>
</protein>